<dbReference type="Pfam" id="PF00652">
    <property type="entry name" value="Ricin_B_lectin"/>
    <property type="match status" value="1"/>
</dbReference>
<dbReference type="InterPro" id="IPR000772">
    <property type="entry name" value="Ricin_B_lectin"/>
</dbReference>
<feature type="signal peptide" evidence="1">
    <location>
        <begin position="1"/>
        <end position="19"/>
    </location>
</feature>
<dbReference type="PROSITE" id="PS50231">
    <property type="entry name" value="RICIN_B_LECTIN"/>
    <property type="match status" value="1"/>
</dbReference>
<dbReference type="SUPFAM" id="SSF50370">
    <property type="entry name" value="Ricin B-like lectins"/>
    <property type="match status" value="1"/>
</dbReference>
<dbReference type="Gene3D" id="2.80.10.50">
    <property type="match status" value="1"/>
</dbReference>
<dbReference type="InterPro" id="IPR035992">
    <property type="entry name" value="Ricin_B-like_lectins"/>
</dbReference>
<dbReference type="CDD" id="cd00161">
    <property type="entry name" value="beta-trefoil_Ricin-like"/>
    <property type="match status" value="1"/>
</dbReference>
<comment type="caution">
    <text evidence="3">The sequence shown here is derived from an EMBL/GenBank/DDBJ whole genome shotgun (WGS) entry which is preliminary data.</text>
</comment>
<feature type="domain" description="Ricin B lectin" evidence="2">
    <location>
        <begin position="34"/>
        <end position="163"/>
    </location>
</feature>
<feature type="chain" id="PRO_5047166337" description="Ricin B lectin domain-containing protein" evidence="1">
    <location>
        <begin position="20"/>
        <end position="350"/>
    </location>
</feature>
<evidence type="ECO:0000259" key="2">
    <source>
        <dbReference type="Pfam" id="PF00652"/>
    </source>
</evidence>
<name>A0ABP3QL38_9ACTN</name>
<accession>A0ABP3QL38</accession>
<evidence type="ECO:0000313" key="4">
    <source>
        <dbReference type="Proteomes" id="UP001500668"/>
    </source>
</evidence>
<evidence type="ECO:0000256" key="1">
    <source>
        <dbReference type="SAM" id="SignalP"/>
    </source>
</evidence>
<protein>
    <recommendedName>
        <fullName evidence="2">Ricin B lectin domain-containing protein</fullName>
    </recommendedName>
</protein>
<reference evidence="4" key="1">
    <citation type="journal article" date="2019" name="Int. J. Syst. Evol. Microbiol.">
        <title>The Global Catalogue of Microorganisms (GCM) 10K type strain sequencing project: providing services to taxonomists for standard genome sequencing and annotation.</title>
        <authorList>
            <consortium name="The Broad Institute Genomics Platform"/>
            <consortium name="The Broad Institute Genome Sequencing Center for Infectious Disease"/>
            <person name="Wu L."/>
            <person name="Ma J."/>
        </authorList>
    </citation>
    <scope>NUCLEOTIDE SEQUENCE [LARGE SCALE GENOMIC DNA]</scope>
    <source>
        <strain evidence="4">JCM 5067</strain>
    </source>
</reference>
<proteinExistence type="predicted"/>
<keyword evidence="1" id="KW-0732">Signal</keyword>
<dbReference type="Proteomes" id="UP001500668">
    <property type="component" value="Unassembled WGS sequence"/>
</dbReference>
<sequence length="350" mass="37415">MILALVCAAMAAATLPTAAAPRQSAAPTALIQLTITSVANNKLVDVPNGARDDGTIISVNPAPGAAANWRVNTGSKLGSGFAIVNTTTGKCMDAPTLHYNVRQSPCDGRASEQWYFQPVARSAQKAFMLRHVSDDGCLTEQIPPGTDNYTYTNTCDNSQFQQWTVPTAVYQTAWNTAVDYAAARCGRDTGTCSWTTTTQTPPFTLPEACVSPVWYNDTSTTIPWEFSLTTSTGWVNSIGFKLGGSLSIGGTELLPLKLEVTAEVHGETTLDLKQEMGNKLTVSVPARQYGWVTLSELATKATGTWTFDTQGLPWEAEDTITVPLKYDPNGGASIYSTRTRATFTNCAGVG</sequence>
<gene>
    <name evidence="3" type="ORF">GCM10010394_22710</name>
</gene>
<dbReference type="EMBL" id="BAAACA010000014">
    <property type="protein sequence ID" value="GAA0592885.1"/>
    <property type="molecule type" value="Genomic_DNA"/>
</dbReference>
<organism evidence="3 4">
    <name type="scientific">Streptomyces crystallinus</name>
    <dbReference type="NCBI Taxonomy" id="68191"/>
    <lineage>
        <taxon>Bacteria</taxon>
        <taxon>Bacillati</taxon>
        <taxon>Actinomycetota</taxon>
        <taxon>Actinomycetes</taxon>
        <taxon>Kitasatosporales</taxon>
        <taxon>Streptomycetaceae</taxon>
        <taxon>Streptomyces</taxon>
    </lineage>
</organism>
<evidence type="ECO:0000313" key="3">
    <source>
        <dbReference type="EMBL" id="GAA0592885.1"/>
    </source>
</evidence>
<keyword evidence="4" id="KW-1185">Reference proteome</keyword>